<evidence type="ECO:0000313" key="12">
    <source>
        <dbReference type="EMBL" id="MBF5058960.1"/>
    </source>
</evidence>
<reference evidence="12 13" key="1">
    <citation type="submission" date="2020-01" db="EMBL/GenBank/DDBJ databases">
        <title>Draft genome sequence of Cand. Neptunochlamydia vexilliferae K9.</title>
        <authorList>
            <person name="Schulz F."/>
            <person name="Koestlbacher S."/>
            <person name="Wascher F."/>
            <person name="Pizzetti I."/>
            <person name="Horn M."/>
        </authorList>
    </citation>
    <scope>NUCLEOTIDE SEQUENCE [LARGE SCALE GENOMIC DNA]</scope>
    <source>
        <strain evidence="12 13">K9</strain>
    </source>
</reference>
<sequence>MHSFFKSVILFSMLESFAKFPSIQAISEAANGHSLLFEGLWDSPKAILALLLYQKTGKNILVITGGERETRLFDDLEFFAKGALSFPAWELLPGEEIAPSPDIVGKRLEILHTLLKDKKPQIVLTPLQGILQKVSDKALLEEKMLEVKKGDEMPFDLLPEFLVDLGYRRETVAADKGQFAIRGGIVDVFPLSSFDPYRIDFFGDEIDTIRTYDPISQKSTGKVENILIPPADEFALLKKGTTTLLDYLDEPVVIFDDLLAIEDRYVSLKDLPGARSTYFLSFADLFKETEKLKRIFCTERPLEELSEETASHKGKVKFEIFDQAIEAVRVPHAFARVEGIDTAGEVTFVAASEAEENAFRKLLPDEASFERGYLSSGFTLLDGPFTLLPYTEVTKRHKVSRQKWRNTYHTPASEFHALEKGDLVVHFHNGIGKFCGVEKQKNHRGNEEEFLLIEYANSGRLYVPLSQSHLVSRYIGSKEDIPTLNTLGTKKWQQAKVKAQNAIIGYAKDLLQMQAEREARGGFTFPKGSDDLFLFEEEFPFVETQDQLDAIQAIKEDMESNKAMDRLVCGDVGYGKTEVAMRAAFKAAYDGKKQVAVLVPTTVLAMQHYETFKARMADFPVTIGVASRFVKPKEVKQTLEGVARGTVDILIGTHRIISQDVKFRDLGLIIIDEEQRFGVRAKEHLKKAKVGVDCLTLSATPIPRTLYGSLIGARDMSVINTPPQDRLPIKTILAERDDELIKNALLREMARDGQVYFIHNRVETIHKVADHIRTLVPNARVIVGHGQMTPDEIDMIFHQFKEGEADILVATTIVENGIDIPNANTILIDRADAFGMAALYQLRGRVGRWNRPAYAYFLVPKNRTLQEVSTKRLQALVETSGFGGGMKLAMRDLEIRGAGDILGVKQSGNVAAIGFHFYCKLLKRTIDTFKKELSPTFFETRLEFSYDANLPSSYIEETHLRMELYHRLGETTNNGEVDALFEELVDRFGPLPPQAKWLYHLNRIRIFASQERFTLLKFEKVLLHAKRQMGKKLVEKKIFLPTQKDPEEFEFIIIGLLKRDFDIL</sequence>
<accession>A0ABS0B060</accession>
<evidence type="ECO:0000256" key="3">
    <source>
        <dbReference type="ARBA" id="ARBA00022763"/>
    </source>
</evidence>
<feature type="domain" description="Helicase C-terminal" evidence="11">
    <location>
        <begin position="740"/>
        <end position="894"/>
    </location>
</feature>
<dbReference type="PROSITE" id="PS51192">
    <property type="entry name" value="HELICASE_ATP_BIND_1"/>
    <property type="match status" value="1"/>
</dbReference>
<evidence type="ECO:0000256" key="7">
    <source>
        <dbReference type="ARBA" id="ARBA00023125"/>
    </source>
</evidence>
<protein>
    <recommendedName>
        <fullName evidence="9">Transcription-repair-coupling factor</fullName>
        <shortName evidence="9">TRCF</shortName>
        <ecNumber evidence="9">3.6.4.-</ecNumber>
    </recommendedName>
</protein>
<dbReference type="EC" id="3.6.4.-" evidence="9"/>
<dbReference type="NCBIfam" id="TIGR00580">
    <property type="entry name" value="mfd"/>
    <property type="match status" value="1"/>
</dbReference>
<dbReference type="PROSITE" id="PS51194">
    <property type="entry name" value="HELICASE_CTER"/>
    <property type="match status" value="1"/>
</dbReference>
<keyword evidence="3 9" id="KW-0227">DNA damage</keyword>
<comment type="subcellular location">
    <subcellularLocation>
        <location evidence="9">Cytoplasm</location>
    </subcellularLocation>
</comment>
<comment type="similarity">
    <text evidence="9">In the C-terminal section; belongs to the helicase family. RecG subfamily.</text>
</comment>
<dbReference type="InterPro" id="IPR027417">
    <property type="entry name" value="P-loop_NTPase"/>
</dbReference>
<keyword evidence="4 9" id="KW-0378">Hydrolase</keyword>
<dbReference type="Pfam" id="PF00271">
    <property type="entry name" value="Helicase_C"/>
    <property type="match status" value="1"/>
</dbReference>
<dbReference type="SMART" id="SM00490">
    <property type="entry name" value="HELICc"/>
    <property type="match status" value="1"/>
</dbReference>
<dbReference type="SUPFAM" id="SSF52540">
    <property type="entry name" value="P-loop containing nucleoside triphosphate hydrolases"/>
    <property type="match status" value="2"/>
</dbReference>
<comment type="caution">
    <text evidence="12">The sequence shown here is derived from an EMBL/GenBank/DDBJ whole genome shotgun (WGS) entry which is preliminary data.</text>
</comment>
<dbReference type="InterPro" id="IPR014001">
    <property type="entry name" value="Helicase_ATP-bd"/>
</dbReference>
<evidence type="ECO:0000256" key="5">
    <source>
        <dbReference type="ARBA" id="ARBA00022806"/>
    </source>
</evidence>
<dbReference type="PANTHER" id="PTHR47964:SF1">
    <property type="entry name" value="ATP-DEPENDENT DNA HELICASE HOMOLOG RECG, CHLOROPLASTIC"/>
    <property type="match status" value="1"/>
</dbReference>
<dbReference type="Gene3D" id="2.40.10.170">
    <property type="match status" value="1"/>
</dbReference>
<keyword evidence="2 9" id="KW-0547">Nucleotide-binding</keyword>
<dbReference type="Pfam" id="PF03461">
    <property type="entry name" value="TRCF"/>
    <property type="match status" value="1"/>
</dbReference>
<keyword evidence="5" id="KW-0347">Helicase</keyword>
<keyword evidence="8 9" id="KW-0234">DNA repair</keyword>
<dbReference type="SMART" id="SM00982">
    <property type="entry name" value="TRCF"/>
    <property type="match status" value="1"/>
</dbReference>
<evidence type="ECO:0000256" key="9">
    <source>
        <dbReference type="HAMAP-Rule" id="MF_00969"/>
    </source>
</evidence>
<dbReference type="CDD" id="cd17991">
    <property type="entry name" value="DEXHc_TRCF"/>
    <property type="match status" value="1"/>
</dbReference>
<dbReference type="HAMAP" id="MF_00969">
    <property type="entry name" value="TRCF"/>
    <property type="match status" value="1"/>
</dbReference>
<evidence type="ECO:0000259" key="11">
    <source>
        <dbReference type="PROSITE" id="PS51194"/>
    </source>
</evidence>
<evidence type="ECO:0000259" key="10">
    <source>
        <dbReference type="PROSITE" id="PS51192"/>
    </source>
</evidence>
<dbReference type="EMBL" id="JAAEJV010000007">
    <property type="protein sequence ID" value="MBF5058960.1"/>
    <property type="molecule type" value="Genomic_DNA"/>
</dbReference>
<name>A0ABS0B060_9BACT</name>
<dbReference type="Gene3D" id="3.90.1150.50">
    <property type="entry name" value="Transcription-repair-coupling factor, D7 domain"/>
    <property type="match status" value="1"/>
</dbReference>
<dbReference type="InterPro" id="IPR003711">
    <property type="entry name" value="CarD-like/TRCF_RID"/>
</dbReference>
<dbReference type="Proteomes" id="UP001194714">
    <property type="component" value="Unassembled WGS sequence"/>
</dbReference>
<dbReference type="InterPro" id="IPR011545">
    <property type="entry name" value="DEAD/DEAH_box_helicase_dom"/>
</dbReference>
<organism evidence="12 13">
    <name type="scientific">Candidatus Neptunichlamydia vexilliferae</name>
    <dbReference type="NCBI Taxonomy" id="1651774"/>
    <lineage>
        <taxon>Bacteria</taxon>
        <taxon>Pseudomonadati</taxon>
        <taxon>Chlamydiota</taxon>
        <taxon>Chlamydiia</taxon>
        <taxon>Parachlamydiales</taxon>
        <taxon>Simkaniaceae</taxon>
        <taxon>Candidatus Neptunichlamydia</taxon>
    </lineage>
</organism>
<comment type="similarity">
    <text evidence="9">In the N-terminal section; belongs to the UvrB family.</text>
</comment>
<proteinExistence type="inferred from homology"/>
<dbReference type="SMART" id="SM01058">
    <property type="entry name" value="CarD_TRCF"/>
    <property type="match status" value="1"/>
</dbReference>
<dbReference type="Gene3D" id="3.40.50.300">
    <property type="entry name" value="P-loop containing nucleotide triphosphate hydrolases"/>
    <property type="match status" value="2"/>
</dbReference>
<evidence type="ECO:0000256" key="1">
    <source>
        <dbReference type="ARBA" id="ARBA00022490"/>
    </source>
</evidence>
<dbReference type="SUPFAM" id="SSF141259">
    <property type="entry name" value="CarD-like"/>
    <property type="match status" value="1"/>
</dbReference>
<dbReference type="SMART" id="SM00487">
    <property type="entry name" value="DEXDc"/>
    <property type="match status" value="1"/>
</dbReference>
<keyword evidence="6 9" id="KW-0067">ATP-binding</keyword>
<gene>
    <name evidence="9" type="primary">mfd</name>
    <name evidence="12" type="ORF">NEPTK9_000460</name>
</gene>
<dbReference type="InterPro" id="IPR001650">
    <property type="entry name" value="Helicase_C-like"/>
</dbReference>
<feature type="domain" description="Helicase ATP-binding" evidence="10">
    <location>
        <begin position="557"/>
        <end position="719"/>
    </location>
</feature>
<dbReference type="Pfam" id="PF17757">
    <property type="entry name" value="UvrB_inter"/>
    <property type="match status" value="1"/>
</dbReference>
<evidence type="ECO:0000256" key="6">
    <source>
        <dbReference type="ARBA" id="ARBA00022840"/>
    </source>
</evidence>
<comment type="function">
    <text evidence="9">Couples transcription and DNA repair by recognizing RNA polymerase (RNAP) stalled at DNA lesions. Mediates ATP-dependent release of RNAP and its truncated transcript from the DNA, and recruitment of nucleotide excision repair machinery to the damaged site.</text>
</comment>
<dbReference type="InterPro" id="IPR047112">
    <property type="entry name" value="RecG/Mfd"/>
</dbReference>
<dbReference type="PANTHER" id="PTHR47964">
    <property type="entry name" value="ATP-DEPENDENT DNA HELICASE HOMOLOG RECG, CHLOROPLASTIC"/>
    <property type="match status" value="1"/>
</dbReference>
<dbReference type="GO" id="GO:0016787">
    <property type="term" value="F:hydrolase activity"/>
    <property type="evidence" value="ECO:0007669"/>
    <property type="project" value="UniProtKB-KW"/>
</dbReference>
<keyword evidence="7 9" id="KW-0238">DNA-binding</keyword>
<dbReference type="InterPro" id="IPR036101">
    <property type="entry name" value="CarD-like/TRCF_RID_sf"/>
</dbReference>
<dbReference type="Gene3D" id="3.30.2060.10">
    <property type="entry name" value="Penicillin-binding protein 1b domain"/>
    <property type="match status" value="1"/>
</dbReference>
<evidence type="ECO:0000256" key="4">
    <source>
        <dbReference type="ARBA" id="ARBA00022801"/>
    </source>
</evidence>
<keyword evidence="13" id="KW-1185">Reference proteome</keyword>
<dbReference type="InterPro" id="IPR041471">
    <property type="entry name" value="UvrB_inter"/>
</dbReference>
<evidence type="ECO:0000313" key="13">
    <source>
        <dbReference type="Proteomes" id="UP001194714"/>
    </source>
</evidence>
<dbReference type="Pfam" id="PF02559">
    <property type="entry name" value="CarD_TRCF_RID"/>
    <property type="match status" value="1"/>
</dbReference>
<dbReference type="SUPFAM" id="SSF143517">
    <property type="entry name" value="TRCF domain-like"/>
    <property type="match status" value="1"/>
</dbReference>
<keyword evidence="1 9" id="KW-0963">Cytoplasm</keyword>
<evidence type="ECO:0000256" key="8">
    <source>
        <dbReference type="ARBA" id="ARBA00023204"/>
    </source>
</evidence>
<dbReference type="InterPro" id="IPR037235">
    <property type="entry name" value="TRCF-like_C_D7"/>
</dbReference>
<dbReference type="InterPro" id="IPR004576">
    <property type="entry name" value="Mfd"/>
</dbReference>
<dbReference type="Pfam" id="PF00270">
    <property type="entry name" value="DEAD"/>
    <property type="match status" value="1"/>
</dbReference>
<evidence type="ECO:0000256" key="2">
    <source>
        <dbReference type="ARBA" id="ARBA00022741"/>
    </source>
</evidence>
<dbReference type="InterPro" id="IPR005118">
    <property type="entry name" value="TRCF_C"/>
</dbReference>